<organism evidence="2 3">
    <name type="scientific">Clostridium fessum</name>
    <dbReference type="NCBI Taxonomy" id="2126740"/>
    <lineage>
        <taxon>Bacteria</taxon>
        <taxon>Bacillati</taxon>
        <taxon>Bacillota</taxon>
        <taxon>Clostridia</taxon>
        <taxon>Eubacteriales</taxon>
        <taxon>Clostridiaceae</taxon>
        <taxon>Clostridium</taxon>
    </lineage>
</organism>
<dbReference type="Pfam" id="PF04657">
    <property type="entry name" value="DMT_YdcZ"/>
    <property type="match status" value="1"/>
</dbReference>
<keyword evidence="1" id="KW-0472">Membrane</keyword>
<name>A0A2T3FM88_9CLOT</name>
<feature type="transmembrane region" description="Helical" evidence="1">
    <location>
        <begin position="124"/>
        <end position="142"/>
    </location>
</feature>
<feature type="transmembrane region" description="Helical" evidence="1">
    <location>
        <begin position="63"/>
        <end position="83"/>
    </location>
</feature>
<gene>
    <name evidence="2" type="ORF">C7U56_11340</name>
</gene>
<dbReference type="AlphaFoldDB" id="A0A2T3FM88"/>
<comment type="caution">
    <text evidence="2">The sequence shown here is derived from an EMBL/GenBank/DDBJ whole genome shotgun (WGS) entry which is preliminary data.</text>
</comment>
<evidence type="ECO:0000313" key="3">
    <source>
        <dbReference type="Proteomes" id="UP000241048"/>
    </source>
</evidence>
<protein>
    <recommendedName>
        <fullName evidence="4">EamA-like transporter family protein</fullName>
    </recommendedName>
</protein>
<keyword evidence="1" id="KW-0812">Transmembrane</keyword>
<dbReference type="PANTHER" id="PTHR34821:SF3">
    <property type="entry name" value="MEMBRANE PROTEIN"/>
    <property type="match status" value="1"/>
</dbReference>
<dbReference type="PANTHER" id="PTHR34821">
    <property type="entry name" value="INNER MEMBRANE PROTEIN YDCZ"/>
    <property type="match status" value="1"/>
</dbReference>
<evidence type="ECO:0000313" key="2">
    <source>
        <dbReference type="EMBL" id="PST36390.1"/>
    </source>
</evidence>
<accession>A0A2T3FM88</accession>
<feature type="transmembrane region" description="Helical" evidence="1">
    <location>
        <begin position="31"/>
        <end position="51"/>
    </location>
</feature>
<reference evidence="2 3" key="1">
    <citation type="submission" date="2018-03" db="EMBL/GenBank/DDBJ databases">
        <title>Lachnoclostridium SNUG30386 gen.nov., sp.nov., isolated from human faeces.</title>
        <authorList>
            <person name="Seo B."/>
            <person name="Jeon K."/>
            <person name="Ko G."/>
        </authorList>
    </citation>
    <scope>NUCLEOTIDE SEQUENCE [LARGE SCALE GENOMIC DNA]</scope>
    <source>
        <strain evidence="2 3">SNUG30386</strain>
    </source>
</reference>
<feature type="transmembrane region" description="Helical" evidence="1">
    <location>
        <begin position="95"/>
        <end position="117"/>
    </location>
</feature>
<proteinExistence type="predicted"/>
<dbReference type="EMBL" id="PYLO01000004">
    <property type="protein sequence ID" value="PST36390.1"/>
    <property type="molecule type" value="Genomic_DNA"/>
</dbReference>
<sequence length="143" mass="15617">MWGMITALVSGALMSIQGVFNSAVMKQTSMWVSAGWVQISAFVVCLVMWLFTGRSAVSELWQIEPRYMLTGGVIGAFITYTVIKSFDALGPAKSALLIVVAQILVAYLIEVFGWFGVEKAGFEWRKAIGAAVAIAGIVIFRWE</sequence>
<dbReference type="Proteomes" id="UP000241048">
    <property type="component" value="Unassembled WGS sequence"/>
</dbReference>
<evidence type="ECO:0008006" key="4">
    <source>
        <dbReference type="Google" id="ProtNLM"/>
    </source>
</evidence>
<dbReference type="RefSeq" id="WP_107001312.1">
    <property type="nucleotide sequence ID" value="NZ_JAJEPQ010000038.1"/>
</dbReference>
<dbReference type="InterPro" id="IPR006750">
    <property type="entry name" value="YdcZ"/>
</dbReference>
<dbReference type="GO" id="GO:0005886">
    <property type="term" value="C:plasma membrane"/>
    <property type="evidence" value="ECO:0007669"/>
    <property type="project" value="TreeGrafter"/>
</dbReference>
<keyword evidence="1" id="KW-1133">Transmembrane helix</keyword>
<keyword evidence="3" id="KW-1185">Reference proteome</keyword>
<evidence type="ECO:0000256" key="1">
    <source>
        <dbReference type="SAM" id="Phobius"/>
    </source>
</evidence>